<sequence length="92" mass="10531">MRFAPAYLTCGTAMKFPPDRYDDHQTSVLQAAHSAACKELCIGEMDNESREHVSAMMIAFARDGHIEIEKLKAFAVQQFKSWRFPEAHRLDE</sequence>
<dbReference type="Proteomes" id="UP000005952">
    <property type="component" value="Chromosome"/>
</dbReference>
<gene>
    <name evidence="1" type="ORF">HYPDE_34733</name>
</gene>
<dbReference type="AlphaFoldDB" id="N0B6I7"/>
<accession>N0B6I7</accession>
<dbReference type="STRING" id="670307.HYPDE_34733"/>
<dbReference type="EMBL" id="CP005587">
    <property type="protein sequence ID" value="AGK58618.1"/>
    <property type="molecule type" value="Genomic_DNA"/>
</dbReference>
<proteinExistence type="predicted"/>
<protein>
    <submittedName>
        <fullName evidence="1">Uncharacterized protein</fullName>
    </submittedName>
</protein>
<dbReference type="HOGENOM" id="CLU_2409299_0_0_5"/>
<keyword evidence="2" id="KW-1185">Reference proteome</keyword>
<dbReference type="KEGG" id="hdt:HYPDE_34733"/>
<reference evidence="1 2" key="1">
    <citation type="journal article" date="2013" name="Genome Announc.">
        <title>Genome sequences for three denitrifying bacterial strains isolated from a uranium- and nitrate-contaminated subsurface environment.</title>
        <authorList>
            <person name="Venkatramanan R."/>
            <person name="Prakash O."/>
            <person name="Woyke T."/>
            <person name="Chain P."/>
            <person name="Goodwin L.A."/>
            <person name="Watson D."/>
            <person name="Brooks S."/>
            <person name="Kostka J.E."/>
            <person name="Green S.J."/>
        </authorList>
    </citation>
    <scope>NUCLEOTIDE SEQUENCE [LARGE SCALE GENOMIC DNA]</scope>
    <source>
        <strain evidence="1 2">1NES1</strain>
    </source>
</reference>
<organism evidence="1 2">
    <name type="scientific">Hyphomicrobium denitrificans 1NES1</name>
    <dbReference type="NCBI Taxonomy" id="670307"/>
    <lineage>
        <taxon>Bacteria</taxon>
        <taxon>Pseudomonadati</taxon>
        <taxon>Pseudomonadota</taxon>
        <taxon>Alphaproteobacteria</taxon>
        <taxon>Hyphomicrobiales</taxon>
        <taxon>Hyphomicrobiaceae</taxon>
        <taxon>Hyphomicrobium</taxon>
    </lineage>
</organism>
<evidence type="ECO:0000313" key="2">
    <source>
        <dbReference type="Proteomes" id="UP000005952"/>
    </source>
</evidence>
<evidence type="ECO:0000313" key="1">
    <source>
        <dbReference type="EMBL" id="AGK58618.1"/>
    </source>
</evidence>
<name>N0B6I7_9HYPH</name>